<accession>A0AAN9A9G0</accession>
<dbReference type="EMBL" id="JAXCGZ010009499">
    <property type="protein sequence ID" value="KAK7076975.1"/>
    <property type="molecule type" value="Genomic_DNA"/>
</dbReference>
<reference evidence="2 3" key="1">
    <citation type="submission" date="2023-11" db="EMBL/GenBank/DDBJ databases">
        <title>Halocaridina rubra genome assembly.</title>
        <authorList>
            <person name="Smith C."/>
        </authorList>
    </citation>
    <scope>NUCLEOTIDE SEQUENCE [LARGE SCALE GENOMIC DNA]</scope>
    <source>
        <strain evidence="2">EP-1</strain>
        <tissue evidence="2">Whole</tissue>
    </source>
</reference>
<protein>
    <submittedName>
        <fullName evidence="2">Uncharacterized protein</fullName>
    </submittedName>
</protein>
<comment type="caution">
    <text evidence="2">The sequence shown here is derived from an EMBL/GenBank/DDBJ whole genome shotgun (WGS) entry which is preliminary data.</text>
</comment>
<keyword evidence="3" id="KW-1185">Reference proteome</keyword>
<evidence type="ECO:0000313" key="3">
    <source>
        <dbReference type="Proteomes" id="UP001381693"/>
    </source>
</evidence>
<dbReference type="PRINTS" id="PR00929">
    <property type="entry name" value="ATHOOK"/>
</dbReference>
<name>A0AAN9A9G0_HALRR</name>
<feature type="region of interest" description="Disordered" evidence="1">
    <location>
        <begin position="345"/>
        <end position="398"/>
    </location>
</feature>
<dbReference type="InterPro" id="IPR017956">
    <property type="entry name" value="AT_hook_DNA-bd_motif"/>
</dbReference>
<evidence type="ECO:0000313" key="2">
    <source>
        <dbReference type="EMBL" id="KAK7076975.1"/>
    </source>
</evidence>
<dbReference type="Proteomes" id="UP001381693">
    <property type="component" value="Unassembled WGS sequence"/>
</dbReference>
<feature type="region of interest" description="Disordered" evidence="1">
    <location>
        <begin position="86"/>
        <end position="127"/>
    </location>
</feature>
<proteinExistence type="predicted"/>
<feature type="compositionally biased region" description="Basic and acidic residues" evidence="1">
    <location>
        <begin position="383"/>
        <end position="396"/>
    </location>
</feature>
<sequence>MREHGSLLENIVFSTTKQILPTMRRSSRPRILPSRFWEFELPDYSVTQDIVYNISELTRLNSTNSSFSGRKKRKVLSGDEQICSQKNGMDETTLPDFKKPRHPLKHSDINQNRKVSDDNCAPVASQSLGPRKFNANSVAETNDSGITDLDKSCSPLSATNSQHISHSKKGSVIKSILKPRLGMRPGINKENSYFMSRKKLTFRGVLSSTVIGPEDINECLEVHTPPSDKITKKDLPSQTSLLSIAEENENISREITPVKNCTSFKSRNLYLESFSIDVPQIKDKMNKNYENHFKAPDKVNTLETSRTIKNVVNSSNSCDKVKKHINTNSQRRNVDGGLVTSLISTSKRSQGRPENNSKLISEKDKLNSGLRPTNNRTRGRPKKNLEEMSAKDERETCSNSRNIVTWPNVGIENKNAPGYSKDTAGVHVENQKTNLTVDTTVKRGRGRPRKDIGVKKNGDINVPSPKDNFDKSTGPCNKVFEEVGSRENADNDKGKHLELSTKTKNTAIETGLNISENMKKRKHIIGKKKTEASLISSTVDGYPCKQTSILPANFDMSVSVSRLHPVHPPESVACRRSKRIRTKPLEYWNFEKAEVKIEGSGEISVIYRKINDPTEFRKHSKKTQLKNDAEITKKGNTRKSNSISLSIPSTSKRKILTPDCDALNGSKCRKEEGCRKVVSGSMIHSARWLFVQNHDALYDYDPQVKCV</sequence>
<gene>
    <name evidence="2" type="ORF">SK128_011876</name>
</gene>
<feature type="compositionally biased region" description="Polar residues" evidence="1">
    <location>
        <begin position="345"/>
        <end position="359"/>
    </location>
</feature>
<feature type="compositionally biased region" description="Basic and acidic residues" evidence="1">
    <location>
        <begin position="449"/>
        <end position="458"/>
    </location>
</feature>
<dbReference type="AlphaFoldDB" id="A0AAN9A9G0"/>
<organism evidence="2 3">
    <name type="scientific">Halocaridina rubra</name>
    <name type="common">Hawaiian red shrimp</name>
    <dbReference type="NCBI Taxonomy" id="373956"/>
    <lineage>
        <taxon>Eukaryota</taxon>
        <taxon>Metazoa</taxon>
        <taxon>Ecdysozoa</taxon>
        <taxon>Arthropoda</taxon>
        <taxon>Crustacea</taxon>
        <taxon>Multicrustacea</taxon>
        <taxon>Malacostraca</taxon>
        <taxon>Eumalacostraca</taxon>
        <taxon>Eucarida</taxon>
        <taxon>Decapoda</taxon>
        <taxon>Pleocyemata</taxon>
        <taxon>Caridea</taxon>
        <taxon>Atyoidea</taxon>
        <taxon>Atyidae</taxon>
        <taxon>Halocaridina</taxon>
    </lineage>
</organism>
<evidence type="ECO:0000256" key="1">
    <source>
        <dbReference type="SAM" id="MobiDB-lite"/>
    </source>
</evidence>
<dbReference type="GO" id="GO:0003677">
    <property type="term" value="F:DNA binding"/>
    <property type="evidence" value="ECO:0007669"/>
    <property type="project" value="InterPro"/>
</dbReference>
<feature type="region of interest" description="Disordered" evidence="1">
    <location>
        <begin position="443"/>
        <end position="475"/>
    </location>
</feature>